<accession>E4XLN7</accession>
<sequence length="333" mass="38753">MSRKNSADESLRCPICRDGRPTESALRYHLRQQHRKKRSEVENLIGIGKDELEKKRPRLSTPPRHVVEDEIKAPIIPSSLTEDDSHFLLSRGLSSCNSKSPDRDAASKKCENREFKEEFQEQFQEAQKNYVCQCGKRFGSSMSLSVHCSLVGHKFAEHFNSNKHRKTREPIDRKKILTQTLPIYCYACPRASKHTDLAEFSAHVIEKHLSISKHDKKSGNDLTESDLRKALLRFPPTMMEPVSKSCRMCSKDHKFKKMVDFRLHILSHTEIPKYRCKFCLEKKFTANKREEIFHHIRKRHEKVLTNGTTDRAVLESCKVDTKLLWLAYGIDYN</sequence>
<dbReference type="AlphaFoldDB" id="E4XLN7"/>
<organism evidence="2">
    <name type="scientific">Oikopleura dioica</name>
    <name type="common">Tunicate</name>
    <dbReference type="NCBI Taxonomy" id="34765"/>
    <lineage>
        <taxon>Eukaryota</taxon>
        <taxon>Metazoa</taxon>
        <taxon>Chordata</taxon>
        <taxon>Tunicata</taxon>
        <taxon>Appendicularia</taxon>
        <taxon>Copelata</taxon>
        <taxon>Oikopleuridae</taxon>
        <taxon>Oikopleura</taxon>
    </lineage>
</organism>
<name>E4XLN7_OIKDI</name>
<dbReference type="InParanoid" id="E4XLN7"/>
<dbReference type="InterPro" id="IPR013087">
    <property type="entry name" value="Znf_C2H2_type"/>
</dbReference>
<dbReference type="EMBL" id="FN653071">
    <property type="protein sequence ID" value="CBY10952.1"/>
    <property type="molecule type" value="Genomic_DNA"/>
</dbReference>
<feature type="domain" description="C2H2-type" evidence="1">
    <location>
        <begin position="11"/>
        <end position="34"/>
    </location>
</feature>
<proteinExistence type="predicted"/>
<keyword evidence="3" id="KW-1185">Reference proteome</keyword>
<dbReference type="Proteomes" id="UP000001307">
    <property type="component" value="Unassembled WGS sequence"/>
</dbReference>
<dbReference type="SMART" id="SM00355">
    <property type="entry name" value="ZnF_C2H2"/>
    <property type="match status" value="4"/>
</dbReference>
<feature type="domain" description="C2H2-type" evidence="1">
    <location>
        <begin position="130"/>
        <end position="153"/>
    </location>
</feature>
<feature type="domain" description="C2H2-type" evidence="1">
    <location>
        <begin position="274"/>
        <end position="300"/>
    </location>
</feature>
<feature type="domain" description="C2H2-type" evidence="1">
    <location>
        <begin position="244"/>
        <end position="268"/>
    </location>
</feature>
<protein>
    <recommendedName>
        <fullName evidence="1">C2H2-type domain-containing protein</fullName>
    </recommendedName>
</protein>
<evidence type="ECO:0000313" key="2">
    <source>
        <dbReference type="EMBL" id="CBY10952.1"/>
    </source>
</evidence>
<evidence type="ECO:0000259" key="1">
    <source>
        <dbReference type="SMART" id="SM00355"/>
    </source>
</evidence>
<gene>
    <name evidence="2" type="ORF">GSOID_T00014628001</name>
</gene>
<reference evidence="2" key="1">
    <citation type="journal article" date="2010" name="Science">
        <title>Plasticity of animal genome architecture unmasked by rapid evolution of a pelagic tunicate.</title>
        <authorList>
            <person name="Denoeud F."/>
            <person name="Henriet S."/>
            <person name="Mungpakdee S."/>
            <person name="Aury J.M."/>
            <person name="Da Silva C."/>
            <person name="Brinkmann H."/>
            <person name="Mikhaleva J."/>
            <person name="Olsen L.C."/>
            <person name="Jubin C."/>
            <person name="Canestro C."/>
            <person name="Bouquet J.M."/>
            <person name="Danks G."/>
            <person name="Poulain J."/>
            <person name="Campsteijn C."/>
            <person name="Adamski M."/>
            <person name="Cross I."/>
            <person name="Yadetie F."/>
            <person name="Muffato M."/>
            <person name="Louis A."/>
            <person name="Butcher S."/>
            <person name="Tsagkogeorga G."/>
            <person name="Konrad A."/>
            <person name="Singh S."/>
            <person name="Jensen M.F."/>
            <person name="Cong E.H."/>
            <person name="Eikeseth-Otteraa H."/>
            <person name="Noel B."/>
            <person name="Anthouard V."/>
            <person name="Porcel B.M."/>
            <person name="Kachouri-Lafond R."/>
            <person name="Nishino A."/>
            <person name="Ugolini M."/>
            <person name="Chourrout P."/>
            <person name="Nishida H."/>
            <person name="Aasland R."/>
            <person name="Huzurbazar S."/>
            <person name="Westhof E."/>
            <person name="Delsuc F."/>
            <person name="Lehrach H."/>
            <person name="Reinhardt R."/>
            <person name="Weissenbach J."/>
            <person name="Roy S.W."/>
            <person name="Artiguenave F."/>
            <person name="Postlethwait J.H."/>
            <person name="Manak J.R."/>
            <person name="Thompson E.M."/>
            <person name="Jaillon O."/>
            <person name="Du Pasquier L."/>
            <person name="Boudinot P."/>
            <person name="Liberles D.A."/>
            <person name="Volff J.N."/>
            <person name="Philippe H."/>
            <person name="Lenhard B."/>
            <person name="Roest Crollius H."/>
            <person name="Wincker P."/>
            <person name="Chourrout D."/>
        </authorList>
    </citation>
    <scope>NUCLEOTIDE SEQUENCE [LARGE SCALE GENOMIC DNA]</scope>
</reference>
<dbReference type="OrthoDB" id="10299470at2759"/>
<evidence type="ECO:0000313" key="3">
    <source>
        <dbReference type="Proteomes" id="UP000001307"/>
    </source>
</evidence>